<dbReference type="GO" id="GO:1990904">
    <property type="term" value="C:ribonucleoprotein complex"/>
    <property type="evidence" value="ECO:0007669"/>
    <property type="project" value="UniProtKB-KW"/>
</dbReference>
<feature type="compositionally biased region" description="Low complexity" evidence="21">
    <location>
        <begin position="296"/>
        <end position="305"/>
    </location>
</feature>
<evidence type="ECO:0000256" key="17">
    <source>
        <dbReference type="ARBA" id="ARBA00040871"/>
    </source>
</evidence>
<dbReference type="SUPFAM" id="SSF90229">
    <property type="entry name" value="CCCH zinc finger"/>
    <property type="match status" value="2"/>
</dbReference>
<dbReference type="AlphaFoldDB" id="A0AAV7N753"/>
<evidence type="ECO:0000256" key="5">
    <source>
        <dbReference type="ARBA" id="ARBA00022553"/>
    </source>
</evidence>
<accession>A0AAV7N753</accession>
<evidence type="ECO:0000256" key="18">
    <source>
        <dbReference type="ARBA" id="ARBA00055138"/>
    </source>
</evidence>
<dbReference type="GO" id="GO:0035925">
    <property type="term" value="F:mRNA 3'-UTR AU-rich region binding"/>
    <property type="evidence" value="ECO:0007669"/>
    <property type="project" value="UniProtKB-UniRule"/>
</dbReference>
<evidence type="ECO:0000313" key="23">
    <source>
        <dbReference type="EMBL" id="KAJ1109033.1"/>
    </source>
</evidence>
<evidence type="ECO:0000259" key="22">
    <source>
        <dbReference type="PROSITE" id="PS50103"/>
    </source>
</evidence>
<comment type="caution">
    <text evidence="23">The sequence shown here is derived from an EMBL/GenBank/DDBJ whole genome shotgun (WGS) entry which is preliminary data.</text>
</comment>
<comment type="function">
    <text evidence="18">Zinc-finger RNA-binding protein that destabilizes several cytoplasmic AU-rich element (ARE)-containing mRNA transcripts by promoting their poly(A) tail removal or deadenylation, and hence provide a mechanism for attenuating protein synthesis. Acts as a 3'-untranslated region (UTR) ARE mRNA-binding adapter protein to communicate signaling events to the mRNA decay machinery. Functions by recruiting the CCR4-NOT deadenylase complex and probably other components of the cytoplasmic RNA decay machinery to the bound ARE-containing mRNAs, and hence promotes ARE-mediated mRNA deadenylation and decay processes. Binds to 3'-UTR ARE of numerous mRNAs. Also induces the degradation of ARE-containing mRNAs even in absence of poly(A) tail. Required for tubulogenesis during pronephros development.</text>
</comment>
<dbReference type="GO" id="GO:0003677">
    <property type="term" value="F:DNA binding"/>
    <property type="evidence" value="ECO:0007669"/>
    <property type="project" value="UniProtKB-KW"/>
</dbReference>
<evidence type="ECO:0000256" key="15">
    <source>
        <dbReference type="ARBA" id="ARBA00023242"/>
    </source>
</evidence>
<feature type="zinc finger region" description="C3H1-type" evidence="19">
    <location>
        <begin position="247"/>
        <end position="275"/>
    </location>
</feature>
<keyword evidence="12" id="KW-0832">Ubl conjugation</keyword>
<evidence type="ECO:0000256" key="1">
    <source>
        <dbReference type="ARBA" id="ARBA00004201"/>
    </source>
</evidence>
<dbReference type="InterPro" id="IPR036855">
    <property type="entry name" value="Znf_CCCH_sf"/>
</dbReference>
<dbReference type="GO" id="GO:0000178">
    <property type="term" value="C:exosome (RNase complex)"/>
    <property type="evidence" value="ECO:0007669"/>
    <property type="project" value="UniProtKB-KW"/>
</dbReference>
<feature type="zinc finger region" description="C3H1-type" evidence="19">
    <location>
        <begin position="209"/>
        <end position="237"/>
    </location>
</feature>
<keyword evidence="16 20" id="KW-0687">Ribonucleoprotein</keyword>
<dbReference type="Gene3D" id="4.10.1000.10">
    <property type="entry name" value="Zinc finger, CCCH-type"/>
    <property type="match status" value="1"/>
</dbReference>
<evidence type="ECO:0000256" key="13">
    <source>
        <dbReference type="ARBA" id="ARBA00022884"/>
    </source>
</evidence>
<dbReference type="FunFam" id="4.10.1000.10:FF:000001">
    <property type="entry name" value="zinc finger CCCH domain-containing protein 15-like"/>
    <property type="match status" value="1"/>
</dbReference>
<gene>
    <name evidence="23" type="ORF">NDU88_006402</name>
</gene>
<keyword evidence="15 20" id="KW-0539">Nucleus</keyword>
<evidence type="ECO:0000256" key="19">
    <source>
        <dbReference type="PROSITE-ProRule" id="PRU00723"/>
    </source>
</evidence>
<keyword evidence="3" id="KW-0813">Transport</keyword>
<comment type="subunit">
    <text evidence="20">Associates with the cytoplasmic CCR4-NOT deadenylase complex to trigger ARE-containing mRNA deadenylation and decay processes.</text>
</comment>
<keyword evidence="13" id="KW-0694">RNA-binding</keyword>
<dbReference type="EMBL" id="JANPWB010000013">
    <property type="protein sequence ID" value="KAJ1109033.1"/>
    <property type="molecule type" value="Genomic_DNA"/>
</dbReference>
<evidence type="ECO:0000256" key="2">
    <source>
        <dbReference type="ARBA" id="ARBA00004463"/>
    </source>
</evidence>
<evidence type="ECO:0000256" key="9">
    <source>
        <dbReference type="ARBA" id="ARBA00022816"/>
    </source>
</evidence>
<evidence type="ECO:0000256" key="16">
    <source>
        <dbReference type="ARBA" id="ARBA00023274"/>
    </source>
</evidence>
<dbReference type="InterPro" id="IPR045877">
    <property type="entry name" value="ZFP36-like"/>
</dbReference>
<protein>
    <recommendedName>
        <fullName evidence="17 20">mRNA decay activator protein ZFP36</fullName>
    </recommendedName>
    <alternativeName>
        <fullName evidence="20">Zinc finger protein 36</fullName>
    </alternativeName>
</protein>
<evidence type="ECO:0000256" key="4">
    <source>
        <dbReference type="ARBA" id="ARBA00022490"/>
    </source>
</evidence>
<keyword evidence="24" id="KW-1185">Reference proteome</keyword>
<comment type="subcellular location">
    <subcellularLocation>
        <location evidence="1">Cytoplasm</location>
        <location evidence="1">P-body</location>
    </subcellularLocation>
    <subcellularLocation>
        <location evidence="2">Cytoplasmic granule</location>
    </subcellularLocation>
    <subcellularLocation>
        <location evidence="20">Nucleus</location>
    </subcellularLocation>
    <subcellularLocation>
        <location evidence="20">Cytoplasm</location>
    </subcellularLocation>
</comment>
<dbReference type="GO" id="GO:0008270">
    <property type="term" value="F:zinc ion binding"/>
    <property type="evidence" value="ECO:0007669"/>
    <property type="project" value="UniProtKB-KW"/>
</dbReference>
<keyword evidence="14" id="KW-0238">DNA-binding</keyword>
<dbReference type="GO" id="GO:0051028">
    <property type="term" value="P:mRNA transport"/>
    <property type="evidence" value="ECO:0007669"/>
    <property type="project" value="UniProtKB-KW"/>
</dbReference>
<evidence type="ECO:0000256" key="14">
    <source>
        <dbReference type="ARBA" id="ARBA00023125"/>
    </source>
</evidence>
<dbReference type="PANTHER" id="PTHR12547:SF58">
    <property type="entry name" value="MRNA DECAY ACTIVATOR PROTEIN ZFP36"/>
    <property type="match status" value="1"/>
</dbReference>
<evidence type="ECO:0000256" key="7">
    <source>
        <dbReference type="ARBA" id="ARBA00022737"/>
    </source>
</evidence>
<dbReference type="PROSITE" id="PS50103">
    <property type="entry name" value="ZF_C3H1"/>
    <property type="match status" value="2"/>
</dbReference>
<dbReference type="SMART" id="SM00356">
    <property type="entry name" value="ZnF_C3H1"/>
    <property type="match status" value="2"/>
</dbReference>
<evidence type="ECO:0000256" key="21">
    <source>
        <dbReference type="SAM" id="MobiDB-lite"/>
    </source>
</evidence>
<evidence type="ECO:0000256" key="12">
    <source>
        <dbReference type="ARBA" id="ARBA00022843"/>
    </source>
</evidence>
<dbReference type="InterPro" id="IPR000571">
    <property type="entry name" value="Znf_CCCH"/>
</dbReference>
<feature type="region of interest" description="Disordered" evidence="21">
    <location>
        <begin position="284"/>
        <end position="352"/>
    </location>
</feature>
<keyword evidence="9" id="KW-0509">mRNA transport</keyword>
<dbReference type="Gene3D" id="6.10.250.3220">
    <property type="match status" value="1"/>
</dbReference>
<sequence length="450" mass="48771">MGDDLIRARPGEGRGCTGGGAEEEEKVAQSPRPPLSALFKASCAVKAAACAGLQAPKTGVQEPFGDTSHPPRPDPHIKSDMSSIMLDINSIFENLRNLNLDDRDLILEKSNAAYQRRHSSCATNPNLSKCGSANQLSDSLWSLGSPWSTETEQKMSAKVDSMIRSPFRADRSMSLTESALSAYGMEKALVPPPPGFPPLKPAVPVLSNRYKTELCRTFTDTGKCKYGAKCQFAHGLEELRVMNRHPKYKTELCHKFYLYGECPYGPRCNFIHYPQEMGNSVSWNADPPHQLRQSLSYSGVPGRRSSPPPGIPDPHSFARASSVSPPPSDLFSPTMVEPRSHGSSLRLNADPPRHLTSLTESTCCSCRCGRAAPPASTPGVLPSPQQNHQFFGLQGLNRTPSSNSLSDPDCYSSSSSLSGSESPVFELTSSGLSTSAKRLPIFNRLSVSDQ</sequence>
<feature type="region of interest" description="Disordered" evidence="21">
    <location>
        <begin position="374"/>
        <end position="427"/>
    </location>
</feature>
<dbReference type="Pfam" id="PF00642">
    <property type="entry name" value="zf-CCCH"/>
    <property type="match status" value="2"/>
</dbReference>
<dbReference type="GO" id="GO:0005634">
    <property type="term" value="C:nucleus"/>
    <property type="evidence" value="ECO:0007669"/>
    <property type="project" value="UniProtKB-SubCell"/>
</dbReference>
<evidence type="ECO:0000256" key="3">
    <source>
        <dbReference type="ARBA" id="ARBA00022448"/>
    </source>
</evidence>
<keyword evidence="4 20" id="KW-0963">Cytoplasm</keyword>
<keyword evidence="10 19" id="KW-0862">Zinc</keyword>
<feature type="domain" description="C3H1-type" evidence="22">
    <location>
        <begin position="209"/>
        <end position="237"/>
    </location>
</feature>
<dbReference type="FunFam" id="4.10.1000.10:FF:000002">
    <property type="entry name" value="Zinc finger protein 36, C3H1 type-like 1"/>
    <property type="match status" value="1"/>
</dbReference>
<feature type="domain" description="C3H1-type" evidence="22">
    <location>
        <begin position="247"/>
        <end position="275"/>
    </location>
</feature>
<name>A0AAV7N753_PLEWA</name>
<feature type="compositionally biased region" description="Basic and acidic residues" evidence="21">
    <location>
        <begin position="1"/>
        <end position="12"/>
    </location>
</feature>
<proteinExistence type="predicted"/>
<keyword evidence="6 19" id="KW-0479">Metal-binding</keyword>
<dbReference type="GO" id="GO:1900153">
    <property type="term" value="P:positive regulation of nuclear-transcribed mRNA catabolic process, deadenylation-dependent decay"/>
    <property type="evidence" value="ECO:0007669"/>
    <property type="project" value="UniProtKB-UniRule"/>
</dbReference>
<evidence type="ECO:0000256" key="10">
    <source>
        <dbReference type="ARBA" id="ARBA00022833"/>
    </source>
</evidence>
<reference evidence="23" key="1">
    <citation type="journal article" date="2022" name="bioRxiv">
        <title>Sequencing and chromosome-scale assembly of the giantPleurodeles waltlgenome.</title>
        <authorList>
            <person name="Brown T."/>
            <person name="Elewa A."/>
            <person name="Iarovenko S."/>
            <person name="Subramanian E."/>
            <person name="Araus A.J."/>
            <person name="Petzold A."/>
            <person name="Susuki M."/>
            <person name="Suzuki K.-i.T."/>
            <person name="Hayashi T."/>
            <person name="Toyoda A."/>
            <person name="Oliveira C."/>
            <person name="Osipova E."/>
            <person name="Leigh N.D."/>
            <person name="Simon A."/>
            <person name="Yun M.H."/>
        </authorList>
    </citation>
    <scope>NUCLEOTIDE SEQUENCE</scope>
    <source>
        <strain evidence="23">20211129_DDA</strain>
        <tissue evidence="23">Liver</tissue>
    </source>
</reference>
<dbReference type="GO" id="GO:0061158">
    <property type="term" value="P:3'-UTR-mediated mRNA destabilization"/>
    <property type="evidence" value="ECO:0007669"/>
    <property type="project" value="UniProtKB-UniRule"/>
</dbReference>
<keyword evidence="8 19" id="KW-0863">Zinc-finger</keyword>
<evidence type="ECO:0000313" key="24">
    <source>
        <dbReference type="Proteomes" id="UP001066276"/>
    </source>
</evidence>
<dbReference type="GO" id="GO:0000932">
    <property type="term" value="C:P-body"/>
    <property type="evidence" value="ECO:0007669"/>
    <property type="project" value="UniProtKB-SubCell"/>
</dbReference>
<dbReference type="PANTHER" id="PTHR12547">
    <property type="entry name" value="CCCH ZINC FINGER/TIS11-RELATED"/>
    <property type="match status" value="1"/>
</dbReference>
<keyword evidence="7 20" id="KW-0677">Repeat</keyword>
<feature type="region of interest" description="Disordered" evidence="21">
    <location>
        <begin position="1"/>
        <end position="31"/>
    </location>
</feature>
<evidence type="ECO:0000256" key="20">
    <source>
        <dbReference type="RuleBase" id="RU369014"/>
    </source>
</evidence>
<evidence type="ECO:0000256" key="6">
    <source>
        <dbReference type="ARBA" id="ARBA00022723"/>
    </source>
</evidence>
<evidence type="ECO:0000256" key="8">
    <source>
        <dbReference type="ARBA" id="ARBA00022771"/>
    </source>
</evidence>
<evidence type="ECO:0000256" key="11">
    <source>
        <dbReference type="ARBA" id="ARBA00022835"/>
    </source>
</evidence>
<keyword evidence="11" id="KW-0271">Exosome</keyword>
<dbReference type="Proteomes" id="UP001066276">
    <property type="component" value="Chromosome 9"/>
</dbReference>
<organism evidence="23 24">
    <name type="scientific">Pleurodeles waltl</name>
    <name type="common">Iberian ribbed newt</name>
    <dbReference type="NCBI Taxonomy" id="8319"/>
    <lineage>
        <taxon>Eukaryota</taxon>
        <taxon>Metazoa</taxon>
        <taxon>Chordata</taxon>
        <taxon>Craniata</taxon>
        <taxon>Vertebrata</taxon>
        <taxon>Euteleostomi</taxon>
        <taxon>Amphibia</taxon>
        <taxon>Batrachia</taxon>
        <taxon>Caudata</taxon>
        <taxon>Salamandroidea</taxon>
        <taxon>Salamandridae</taxon>
        <taxon>Pleurodelinae</taxon>
        <taxon>Pleurodeles</taxon>
    </lineage>
</organism>
<feature type="compositionally biased region" description="Low complexity" evidence="21">
    <location>
        <begin position="401"/>
        <end position="422"/>
    </location>
</feature>
<keyword evidence="5" id="KW-0597">Phosphoprotein</keyword>